<gene>
    <name evidence="2" type="ORF">FJV41_50115</name>
</gene>
<reference evidence="2 3" key="1">
    <citation type="submission" date="2019-06" db="EMBL/GenBank/DDBJ databases">
        <authorList>
            <person name="Livingstone P."/>
            <person name="Whitworth D."/>
        </authorList>
    </citation>
    <scope>NUCLEOTIDE SEQUENCE [LARGE SCALE GENOMIC DNA]</scope>
    <source>
        <strain evidence="2 3">AM401</strain>
    </source>
</reference>
<feature type="chain" id="PRO_5021942929" evidence="1">
    <location>
        <begin position="19"/>
        <end position="42"/>
    </location>
</feature>
<evidence type="ECO:0000256" key="1">
    <source>
        <dbReference type="SAM" id="SignalP"/>
    </source>
</evidence>
<evidence type="ECO:0000313" key="2">
    <source>
        <dbReference type="EMBL" id="TQF08401.1"/>
    </source>
</evidence>
<keyword evidence="3" id="KW-1185">Reference proteome</keyword>
<accession>A0A540WHC5</accession>
<feature type="signal peptide" evidence="1">
    <location>
        <begin position="1"/>
        <end position="18"/>
    </location>
</feature>
<dbReference type="Proteomes" id="UP000315369">
    <property type="component" value="Unassembled WGS sequence"/>
</dbReference>
<evidence type="ECO:0000313" key="3">
    <source>
        <dbReference type="Proteomes" id="UP000315369"/>
    </source>
</evidence>
<name>A0A540WHC5_9BACT</name>
<dbReference type="EMBL" id="VIFM01000701">
    <property type="protein sequence ID" value="TQF08401.1"/>
    <property type="molecule type" value="Genomic_DNA"/>
</dbReference>
<sequence length="42" mass="4444">MRSRLLLPLVLMALAGCAAHDTQVNAFKIGSATSKNVFVDPS</sequence>
<organism evidence="2 3">
    <name type="scientific">Myxococcus llanfairpwllgwyngyllgogerychwyrndrobwllllantysiliogogogochensis</name>
    <dbReference type="NCBI Taxonomy" id="2590453"/>
    <lineage>
        <taxon>Bacteria</taxon>
        <taxon>Pseudomonadati</taxon>
        <taxon>Myxococcota</taxon>
        <taxon>Myxococcia</taxon>
        <taxon>Myxococcales</taxon>
        <taxon>Cystobacterineae</taxon>
        <taxon>Myxococcaceae</taxon>
        <taxon>Myxococcus</taxon>
    </lineage>
</organism>
<keyword evidence="1" id="KW-0732">Signal</keyword>
<protein>
    <submittedName>
        <fullName evidence="2">TraT complement resistance family protein</fullName>
    </submittedName>
</protein>
<feature type="non-terminal residue" evidence="2">
    <location>
        <position position="42"/>
    </location>
</feature>
<dbReference type="AlphaFoldDB" id="A0A540WHC5"/>
<dbReference type="PROSITE" id="PS51257">
    <property type="entry name" value="PROKAR_LIPOPROTEIN"/>
    <property type="match status" value="1"/>
</dbReference>
<proteinExistence type="predicted"/>
<comment type="caution">
    <text evidence="2">The sequence shown here is derived from an EMBL/GenBank/DDBJ whole genome shotgun (WGS) entry which is preliminary data.</text>
</comment>